<dbReference type="CDD" id="cd02440">
    <property type="entry name" value="AdoMet_MTases"/>
    <property type="match status" value="1"/>
</dbReference>
<dbReference type="PANTHER" id="PTHR44307">
    <property type="entry name" value="PHOSPHOETHANOLAMINE METHYLTRANSFERASE"/>
    <property type="match status" value="1"/>
</dbReference>
<comment type="pathway">
    <text evidence="1">Lipid metabolism.</text>
</comment>
<evidence type="ECO:0000256" key="4">
    <source>
        <dbReference type="ARBA" id="ARBA00025707"/>
    </source>
</evidence>
<dbReference type="Pfam" id="PF13489">
    <property type="entry name" value="Methyltransf_23"/>
    <property type="match status" value="1"/>
</dbReference>
<dbReference type="SUPFAM" id="SSF53335">
    <property type="entry name" value="S-adenosyl-L-methionine-dependent methyltransferases"/>
    <property type="match status" value="1"/>
</dbReference>
<evidence type="ECO:0000256" key="2">
    <source>
        <dbReference type="ARBA" id="ARBA00022603"/>
    </source>
</evidence>
<name>A0ABT4LIG7_9PROT</name>
<organism evidence="5 6">
    <name type="scientific">Kiloniella laminariae</name>
    <dbReference type="NCBI Taxonomy" id="454162"/>
    <lineage>
        <taxon>Bacteria</taxon>
        <taxon>Pseudomonadati</taxon>
        <taxon>Pseudomonadota</taxon>
        <taxon>Alphaproteobacteria</taxon>
        <taxon>Rhodospirillales</taxon>
        <taxon>Kiloniellaceae</taxon>
        <taxon>Kiloniella</taxon>
    </lineage>
</organism>
<dbReference type="GO" id="GO:0008168">
    <property type="term" value="F:methyltransferase activity"/>
    <property type="evidence" value="ECO:0007669"/>
    <property type="project" value="UniProtKB-KW"/>
</dbReference>
<keyword evidence="6" id="KW-1185">Reference proteome</keyword>
<proteinExistence type="predicted"/>
<dbReference type="RefSeq" id="WP_269423046.1">
    <property type="nucleotide sequence ID" value="NZ_JAPWGY010000002.1"/>
</dbReference>
<comment type="caution">
    <text evidence="5">The sequence shown here is derived from an EMBL/GenBank/DDBJ whole genome shotgun (WGS) entry which is preliminary data.</text>
</comment>
<keyword evidence="2 5" id="KW-0489">Methyltransferase</keyword>
<dbReference type="Proteomes" id="UP001069802">
    <property type="component" value="Unassembled WGS sequence"/>
</dbReference>
<dbReference type="InterPro" id="IPR029063">
    <property type="entry name" value="SAM-dependent_MTases_sf"/>
</dbReference>
<evidence type="ECO:0000256" key="1">
    <source>
        <dbReference type="ARBA" id="ARBA00005189"/>
    </source>
</evidence>
<dbReference type="Gene3D" id="3.40.50.150">
    <property type="entry name" value="Vaccinia Virus protein VP39"/>
    <property type="match status" value="1"/>
</dbReference>
<comment type="pathway">
    <text evidence="4">Phospholipid metabolism.</text>
</comment>
<keyword evidence="3" id="KW-0808">Transferase</keyword>
<dbReference type="PANTHER" id="PTHR44307:SF2">
    <property type="entry name" value="PHOSPHOETHANOLAMINE METHYLTRANSFERASE ISOFORM X1"/>
    <property type="match status" value="1"/>
</dbReference>
<reference evidence="5" key="1">
    <citation type="submission" date="2022-12" db="EMBL/GenBank/DDBJ databases">
        <title>Bacterial isolates from different developmental stages of Nematostella vectensis.</title>
        <authorList>
            <person name="Fraune S."/>
        </authorList>
    </citation>
    <scope>NUCLEOTIDE SEQUENCE</scope>
    <source>
        <strain evidence="5">G21630-S1</strain>
    </source>
</reference>
<sequence length="312" mass="35430">MAKASGTEGKKGQISLLDRLRAWWYGYELRVVPKAPVMPAIKKHDVRADTHQWENLRIQLLQDVWGAGNSSPGDEEYIQELIKPFGLDPSKNILDIGAGLGGVGRIMSNTFGVWVTAMERGHELVEAGMEISTMAGMAKKAPVMAFDPEKFEFRPKSFDCIFSKEAFYTIQNKEQFFKDTCRALKDGGQFLFTDFIASDKADPQALEAWKKAEGVPVQVWTSLDYEKGFTAGNVQKRVAEDITDRYLEMVKRGWAEYLERLKAGSTDKKMEDVLVNEMELWAERTVALESGVIRLYRFLAIRQSQTQMMSDW</sequence>
<gene>
    <name evidence="5" type="ORF">O4H49_08825</name>
</gene>
<evidence type="ECO:0000313" key="6">
    <source>
        <dbReference type="Proteomes" id="UP001069802"/>
    </source>
</evidence>
<evidence type="ECO:0000256" key="3">
    <source>
        <dbReference type="ARBA" id="ARBA00022679"/>
    </source>
</evidence>
<dbReference type="GO" id="GO:0032259">
    <property type="term" value="P:methylation"/>
    <property type="evidence" value="ECO:0007669"/>
    <property type="project" value="UniProtKB-KW"/>
</dbReference>
<evidence type="ECO:0000313" key="5">
    <source>
        <dbReference type="EMBL" id="MCZ4280877.1"/>
    </source>
</evidence>
<dbReference type="EMBL" id="JAPWGY010000002">
    <property type="protein sequence ID" value="MCZ4280877.1"/>
    <property type="molecule type" value="Genomic_DNA"/>
</dbReference>
<accession>A0ABT4LIG7</accession>
<protein>
    <submittedName>
        <fullName evidence="5">Methyltransferase domain-containing protein</fullName>
    </submittedName>
</protein>